<dbReference type="Pfam" id="PF08378">
    <property type="entry name" value="NERD"/>
    <property type="match status" value="1"/>
</dbReference>
<dbReference type="InterPro" id="IPR011528">
    <property type="entry name" value="NERD"/>
</dbReference>
<evidence type="ECO:0000313" key="3">
    <source>
        <dbReference type="Proteomes" id="UP000257143"/>
    </source>
</evidence>
<comment type="caution">
    <text evidence="2">The sequence shown here is derived from an EMBL/GenBank/DDBJ whole genome shotgun (WGS) entry which is preliminary data.</text>
</comment>
<evidence type="ECO:0000313" key="2">
    <source>
        <dbReference type="EMBL" id="RDW22419.1"/>
    </source>
</evidence>
<dbReference type="Proteomes" id="UP000257143">
    <property type="component" value="Unassembled WGS sequence"/>
</dbReference>
<feature type="domain" description="NERD" evidence="1">
    <location>
        <begin position="41"/>
        <end position="157"/>
    </location>
</feature>
<name>A0A3D8Q3S3_9BACI</name>
<dbReference type="AlphaFoldDB" id="A0A3D8Q3S3"/>
<accession>A0A3D8Q3S3</accession>
<dbReference type="EMBL" id="PIOC01000001">
    <property type="protein sequence ID" value="RDW22419.1"/>
    <property type="molecule type" value="Genomic_DNA"/>
</dbReference>
<gene>
    <name evidence="2" type="ORF">CWR48_01560</name>
</gene>
<sequence>MLKKYRTKPYTVLCYEALYRRLKDNYRNNKVLNQEYLNYITGYRGEQTVDYKLSTYPHKNFYIYHDLRLKINHNYFQIDTLLLSSKFIIILEIKNWRGELNYNSDLNHITQTFNNVEKGYQNPISQVLSHEVQLNSWLQATSVFGIPIESLVVISNPTTILKNNQNDPTFYSKVIYADNLISKINEFNSKYTKNVVNKQMLNKINEALLKGNIDYRPDVIQQFNLNDNHFIRGVQCDHCGSYPMVRAYKTWKCNECLYTNPTAHVRPLLDYFLLHKPTITNSECRAYLQLDSLKNAYTLLNSMDLTYTGKNKARKYHAPKLADFPQNSFVPNKKRVRLDL</sequence>
<dbReference type="RefSeq" id="WP_115771279.1">
    <property type="nucleotide sequence ID" value="NZ_PIOC01000001.1"/>
</dbReference>
<protein>
    <submittedName>
        <fullName evidence="2">NERD nuclease</fullName>
    </submittedName>
</protein>
<evidence type="ECO:0000259" key="1">
    <source>
        <dbReference type="PROSITE" id="PS50965"/>
    </source>
</evidence>
<dbReference type="PROSITE" id="PS50965">
    <property type="entry name" value="NERD"/>
    <property type="match status" value="1"/>
</dbReference>
<keyword evidence="3" id="KW-1185">Reference proteome</keyword>
<organism evidence="2 3">
    <name type="scientific">Oceanobacillus arenosus</name>
    <dbReference type="NCBI Taxonomy" id="1229153"/>
    <lineage>
        <taxon>Bacteria</taxon>
        <taxon>Bacillati</taxon>
        <taxon>Bacillota</taxon>
        <taxon>Bacilli</taxon>
        <taxon>Bacillales</taxon>
        <taxon>Bacillaceae</taxon>
        <taxon>Oceanobacillus</taxon>
    </lineage>
</organism>
<dbReference type="OrthoDB" id="569879at2"/>
<proteinExistence type="predicted"/>
<reference evidence="3" key="1">
    <citation type="submission" date="2017-11" db="EMBL/GenBank/DDBJ databases">
        <authorList>
            <person name="Zhu W."/>
        </authorList>
    </citation>
    <scope>NUCLEOTIDE SEQUENCE [LARGE SCALE GENOMIC DNA]</scope>
    <source>
        <strain evidence="3">CAU 1183</strain>
    </source>
</reference>